<gene>
    <name evidence="2" type="ORF">ILYODFUR_008759</name>
</gene>
<feature type="region of interest" description="Disordered" evidence="1">
    <location>
        <begin position="69"/>
        <end position="94"/>
    </location>
</feature>
<feature type="compositionally biased region" description="Basic residues" evidence="1">
    <location>
        <begin position="17"/>
        <end position="28"/>
    </location>
</feature>
<feature type="region of interest" description="Disordered" evidence="1">
    <location>
        <begin position="1"/>
        <end position="35"/>
    </location>
</feature>
<comment type="caution">
    <text evidence="2">The sequence shown here is derived from an EMBL/GenBank/DDBJ whole genome shotgun (WGS) entry which is preliminary data.</text>
</comment>
<feature type="compositionally biased region" description="Basic and acidic residues" evidence="1">
    <location>
        <begin position="1"/>
        <end position="16"/>
    </location>
</feature>
<accession>A0ABV0V4E2</accession>
<organism evidence="2 3">
    <name type="scientific">Ilyodon furcidens</name>
    <name type="common">goldbreast splitfin</name>
    <dbReference type="NCBI Taxonomy" id="33524"/>
    <lineage>
        <taxon>Eukaryota</taxon>
        <taxon>Metazoa</taxon>
        <taxon>Chordata</taxon>
        <taxon>Craniata</taxon>
        <taxon>Vertebrata</taxon>
        <taxon>Euteleostomi</taxon>
        <taxon>Actinopterygii</taxon>
        <taxon>Neopterygii</taxon>
        <taxon>Teleostei</taxon>
        <taxon>Neoteleostei</taxon>
        <taxon>Acanthomorphata</taxon>
        <taxon>Ovalentaria</taxon>
        <taxon>Atherinomorphae</taxon>
        <taxon>Cyprinodontiformes</taxon>
        <taxon>Goodeidae</taxon>
        <taxon>Ilyodon</taxon>
    </lineage>
</organism>
<name>A0ABV0V4E2_9TELE</name>
<evidence type="ECO:0000256" key="1">
    <source>
        <dbReference type="SAM" id="MobiDB-lite"/>
    </source>
</evidence>
<dbReference type="Proteomes" id="UP001482620">
    <property type="component" value="Unassembled WGS sequence"/>
</dbReference>
<evidence type="ECO:0000313" key="2">
    <source>
        <dbReference type="EMBL" id="MEQ2251233.1"/>
    </source>
</evidence>
<dbReference type="EMBL" id="JAHRIQ010093281">
    <property type="protein sequence ID" value="MEQ2251233.1"/>
    <property type="molecule type" value="Genomic_DNA"/>
</dbReference>
<reference evidence="2 3" key="1">
    <citation type="submission" date="2021-06" db="EMBL/GenBank/DDBJ databases">
        <authorList>
            <person name="Palmer J.M."/>
        </authorList>
    </citation>
    <scope>NUCLEOTIDE SEQUENCE [LARGE SCALE GENOMIC DNA]</scope>
    <source>
        <strain evidence="3">if_2019</strain>
        <tissue evidence="2">Muscle</tissue>
    </source>
</reference>
<proteinExistence type="predicted"/>
<evidence type="ECO:0000313" key="3">
    <source>
        <dbReference type="Proteomes" id="UP001482620"/>
    </source>
</evidence>
<sequence>MVEHEKLRKKRGTNEKQKKKHEQRHRKYGSTSPVDAVKRRVTYQICKNGLAWHGSLTYLHEHRRRKHVGVEAGEEEPARVLQHRGSECSSMTDRAPDVEDVMEYRLDGGCRENLKDVQPLGWMGH</sequence>
<protein>
    <submittedName>
        <fullName evidence="2">Uncharacterized protein</fullName>
    </submittedName>
</protein>
<keyword evidence="3" id="KW-1185">Reference proteome</keyword>